<dbReference type="EMBL" id="GGEC01088395">
    <property type="protein sequence ID" value="MBX68879.1"/>
    <property type="molecule type" value="Transcribed_RNA"/>
</dbReference>
<dbReference type="AlphaFoldDB" id="A0A2P2QPD6"/>
<name>A0A2P2QPD6_RHIMU</name>
<evidence type="ECO:0000313" key="1">
    <source>
        <dbReference type="EMBL" id="MBX68879.1"/>
    </source>
</evidence>
<sequence length="66" mass="7236">MIDGSLCWERWMLRPSQGVLLGKPSVHLRAIKSLLDSLLPPFPALSVPCTNSCLSVGYSSIYPGEF</sequence>
<organism evidence="1">
    <name type="scientific">Rhizophora mucronata</name>
    <name type="common">Asiatic mangrove</name>
    <dbReference type="NCBI Taxonomy" id="61149"/>
    <lineage>
        <taxon>Eukaryota</taxon>
        <taxon>Viridiplantae</taxon>
        <taxon>Streptophyta</taxon>
        <taxon>Embryophyta</taxon>
        <taxon>Tracheophyta</taxon>
        <taxon>Spermatophyta</taxon>
        <taxon>Magnoliopsida</taxon>
        <taxon>eudicotyledons</taxon>
        <taxon>Gunneridae</taxon>
        <taxon>Pentapetalae</taxon>
        <taxon>rosids</taxon>
        <taxon>fabids</taxon>
        <taxon>Malpighiales</taxon>
        <taxon>Rhizophoraceae</taxon>
        <taxon>Rhizophora</taxon>
    </lineage>
</organism>
<proteinExistence type="predicted"/>
<reference evidence="1" key="1">
    <citation type="submission" date="2018-02" db="EMBL/GenBank/DDBJ databases">
        <title>Rhizophora mucronata_Transcriptome.</title>
        <authorList>
            <person name="Meera S.P."/>
            <person name="Sreeshan A."/>
            <person name="Augustine A."/>
        </authorList>
    </citation>
    <scope>NUCLEOTIDE SEQUENCE</scope>
    <source>
        <tissue evidence="1">Leaf</tissue>
    </source>
</reference>
<protein>
    <submittedName>
        <fullName evidence="1">Uncharacterized protein</fullName>
    </submittedName>
</protein>
<accession>A0A2P2QPD6</accession>